<organism evidence="9 10">
    <name type="scientific">Halanaerobium saccharolyticum</name>
    <dbReference type="NCBI Taxonomy" id="43595"/>
    <lineage>
        <taxon>Bacteria</taxon>
        <taxon>Bacillati</taxon>
        <taxon>Bacillota</taxon>
        <taxon>Clostridia</taxon>
        <taxon>Halanaerobiales</taxon>
        <taxon>Halanaerobiaceae</taxon>
        <taxon>Halanaerobium</taxon>
    </lineage>
</organism>
<reference evidence="9 10" key="1">
    <citation type="submission" date="2019-03" db="EMBL/GenBank/DDBJ databases">
        <title>Subsurface microbial communities from deep shales in Ohio and West Virginia, USA.</title>
        <authorList>
            <person name="Wrighton K."/>
        </authorList>
    </citation>
    <scope>NUCLEOTIDE SEQUENCE [LARGE SCALE GENOMIC DNA]</scope>
    <source>
        <strain evidence="9 10">MA284_T2</strain>
    </source>
</reference>
<keyword evidence="4" id="KW-1003">Cell membrane</keyword>
<sequence>MQKLKRYFFTTAVYFLFWLAYTSSLVRSEMMAGLIISLILSYFTYQSFSREKGNNNILSRFLAFFKYLPVFLWEMIKANFDVARRVIDPSLPINPGIIEIKTKLKSDQAKLFLANSITLTPGTLTVDIIDDSLYIHWIDVKTEDPGEQKKIISEKFERLLEGVF</sequence>
<evidence type="ECO:0000256" key="7">
    <source>
        <dbReference type="ARBA" id="ARBA00023136"/>
    </source>
</evidence>
<evidence type="ECO:0000256" key="4">
    <source>
        <dbReference type="ARBA" id="ARBA00022475"/>
    </source>
</evidence>
<keyword evidence="3" id="KW-0050">Antiport</keyword>
<keyword evidence="3" id="KW-0813">Transport</keyword>
<dbReference type="PANTHER" id="PTHR34584">
    <property type="entry name" value="NA(+)/H(+) ANTIPORTER SUBUNIT E1"/>
    <property type="match status" value="1"/>
</dbReference>
<accession>A0A4R6LM53</accession>
<evidence type="ECO:0000256" key="3">
    <source>
        <dbReference type="ARBA" id="ARBA00022449"/>
    </source>
</evidence>
<dbReference type="PIRSF" id="PIRSF019239">
    <property type="entry name" value="MrpE"/>
    <property type="match status" value="1"/>
</dbReference>
<evidence type="ECO:0000256" key="2">
    <source>
        <dbReference type="ARBA" id="ARBA00006228"/>
    </source>
</evidence>
<dbReference type="AlphaFoldDB" id="A0A4R6LM53"/>
<comment type="caution">
    <text evidence="9">The sequence shown here is derived from an EMBL/GenBank/DDBJ whole genome shotgun (WGS) entry which is preliminary data.</text>
</comment>
<dbReference type="Pfam" id="PF01899">
    <property type="entry name" value="MNHE"/>
    <property type="match status" value="1"/>
</dbReference>
<dbReference type="PANTHER" id="PTHR34584:SF1">
    <property type="entry name" value="NA(+)_H(+) ANTIPORTER SUBUNIT E1"/>
    <property type="match status" value="1"/>
</dbReference>
<dbReference type="EMBL" id="SNWX01000020">
    <property type="protein sequence ID" value="TDO84620.1"/>
    <property type="molecule type" value="Genomic_DNA"/>
</dbReference>
<evidence type="ECO:0000256" key="5">
    <source>
        <dbReference type="ARBA" id="ARBA00022692"/>
    </source>
</evidence>
<proteinExistence type="inferred from homology"/>
<dbReference type="Proteomes" id="UP000295064">
    <property type="component" value="Unassembled WGS sequence"/>
</dbReference>
<feature type="transmembrane region" description="Helical" evidence="8">
    <location>
        <begin position="30"/>
        <end position="45"/>
    </location>
</feature>
<evidence type="ECO:0000256" key="6">
    <source>
        <dbReference type="ARBA" id="ARBA00022989"/>
    </source>
</evidence>
<comment type="similarity">
    <text evidence="2">Belongs to the CPA3 antiporters (TC 2.A.63) subunit E family.</text>
</comment>
<dbReference type="RefSeq" id="WP_133515596.1">
    <property type="nucleotide sequence ID" value="NZ_SNWX01000020.1"/>
</dbReference>
<keyword evidence="7 8" id="KW-0472">Membrane</keyword>
<evidence type="ECO:0000256" key="8">
    <source>
        <dbReference type="SAM" id="Phobius"/>
    </source>
</evidence>
<keyword evidence="6 8" id="KW-1133">Transmembrane helix</keyword>
<keyword evidence="5 8" id="KW-0812">Transmembrane</keyword>
<dbReference type="GO" id="GO:0015297">
    <property type="term" value="F:antiporter activity"/>
    <property type="evidence" value="ECO:0007669"/>
    <property type="project" value="UniProtKB-KW"/>
</dbReference>
<dbReference type="GO" id="GO:0008324">
    <property type="term" value="F:monoatomic cation transmembrane transporter activity"/>
    <property type="evidence" value="ECO:0007669"/>
    <property type="project" value="InterPro"/>
</dbReference>
<protein>
    <submittedName>
        <fullName evidence="9">Multicomponent Na+:H+ antiporter subunit E</fullName>
    </submittedName>
</protein>
<evidence type="ECO:0000313" key="10">
    <source>
        <dbReference type="Proteomes" id="UP000295064"/>
    </source>
</evidence>
<feature type="transmembrane region" description="Helical" evidence="8">
    <location>
        <begin position="57"/>
        <end position="76"/>
    </location>
</feature>
<evidence type="ECO:0000313" key="9">
    <source>
        <dbReference type="EMBL" id="TDO84620.1"/>
    </source>
</evidence>
<feature type="transmembrane region" description="Helical" evidence="8">
    <location>
        <begin position="7"/>
        <end position="24"/>
    </location>
</feature>
<dbReference type="InterPro" id="IPR002758">
    <property type="entry name" value="Cation_antiport_E"/>
</dbReference>
<comment type="subcellular location">
    <subcellularLocation>
        <location evidence="1">Cell membrane</location>
        <topology evidence="1">Multi-pass membrane protein</topology>
    </subcellularLocation>
</comment>
<dbReference type="GO" id="GO:0005886">
    <property type="term" value="C:plasma membrane"/>
    <property type="evidence" value="ECO:0007669"/>
    <property type="project" value="UniProtKB-SubCell"/>
</dbReference>
<evidence type="ECO:0000256" key="1">
    <source>
        <dbReference type="ARBA" id="ARBA00004651"/>
    </source>
</evidence>
<dbReference type="OrthoDB" id="9800498at2"/>
<name>A0A4R6LM53_9FIRM</name>
<gene>
    <name evidence="9" type="ORF">DFR79_12031</name>
</gene>